<feature type="region of interest" description="Disordered" evidence="1">
    <location>
        <begin position="501"/>
        <end position="549"/>
    </location>
</feature>
<dbReference type="InParanoid" id="A9V643"/>
<evidence type="ECO:0000256" key="1">
    <source>
        <dbReference type="SAM" id="MobiDB-lite"/>
    </source>
</evidence>
<keyword evidence="2" id="KW-1133">Transmembrane helix</keyword>
<keyword evidence="2" id="KW-0812">Transmembrane</keyword>
<dbReference type="Proteomes" id="UP000001357">
    <property type="component" value="Unassembled WGS sequence"/>
</dbReference>
<reference evidence="3 4" key="1">
    <citation type="journal article" date="2008" name="Nature">
        <title>The genome of the choanoflagellate Monosiga brevicollis and the origin of metazoans.</title>
        <authorList>
            <consortium name="JGI Sequencing"/>
            <person name="King N."/>
            <person name="Westbrook M.J."/>
            <person name="Young S.L."/>
            <person name="Kuo A."/>
            <person name="Abedin M."/>
            <person name="Chapman J."/>
            <person name="Fairclough S."/>
            <person name="Hellsten U."/>
            <person name="Isogai Y."/>
            <person name="Letunic I."/>
            <person name="Marr M."/>
            <person name="Pincus D."/>
            <person name="Putnam N."/>
            <person name="Rokas A."/>
            <person name="Wright K.J."/>
            <person name="Zuzow R."/>
            <person name="Dirks W."/>
            <person name="Good M."/>
            <person name="Goodstein D."/>
            <person name="Lemons D."/>
            <person name="Li W."/>
            <person name="Lyons J.B."/>
            <person name="Morris A."/>
            <person name="Nichols S."/>
            <person name="Richter D.J."/>
            <person name="Salamov A."/>
            <person name="Bork P."/>
            <person name="Lim W.A."/>
            <person name="Manning G."/>
            <person name="Miller W.T."/>
            <person name="McGinnis W."/>
            <person name="Shapiro H."/>
            <person name="Tjian R."/>
            <person name="Grigoriev I.V."/>
            <person name="Rokhsar D."/>
        </authorList>
    </citation>
    <scope>NUCLEOTIDE SEQUENCE [LARGE SCALE GENOMIC DNA]</scope>
    <source>
        <strain evidence="4">MX1 / ATCC 50154</strain>
    </source>
</reference>
<organism evidence="3 4">
    <name type="scientific">Monosiga brevicollis</name>
    <name type="common">Choanoflagellate</name>
    <dbReference type="NCBI Taxonomy" id="81824"/>
    <lineage>
        <taxon>Eukaryota</taxon>
        <taxon>Choanoflagellata</taxon>
        <taxon>Craspedida</taxon>
        <taxon>Salpingoecidae</taxon>
        <taxon>Monosiga</taxon>
    </lineage>
</organism>
<dbReference type="PANTHER" id="PTHR10166:SF37">
    <property type="entry name" value="STOLID, ISOFORM H"/>
    <property type="match status" value="1"/>
</dbReference>
<dbReference type="Gene3D" id="3.40.50.410">
    <property type="entry name" value="von Willebrand factor, type A domain"/>
    <property type="match status" value="1"/>
</dbReference>
<proteinExistence type="predicted"/>
<dbReference type="RefSeq" id="XP_001748161.1">
    <property type="nucleotide sequence ID" value="XM_001748109.1"/>
</dbReference>
<name>A9V643_MONBE</name>
<dbReference type="KEGG" id="mbr:MONBRDRAFT_10405"/>
<evidence type="ECO:0000313" key="4">
    <source>
        <dbReference type="Proteomes" id="UP000001357"/>
    </source>
</evidence>
<dbReference type="InterPro" id="IPR051173">
    <property type="entry name" value="Ca_channel_alpha-2/delta"/>
</dbReference>
<dbReference type="PANTHER" id="PTHR10166">
    <property type="entry name" value="VOLTAGE-DEPENDENT CALCIUM CHANNEL SUBUNIT ALPHA-2/DELTA-RELATED"/>
    <property type="match status" value="1"/>
</dbReference>
<sequence>MAAAVTTGCCSSWSRRRRRSWAGLSMVVVVLFFVWIVTCHAQNTSAPPVSSSMAPRTPTSPIGETQVRMRAVLTAQEALLENLRSALAASWTDMLCGSKICTGCVALACESVLADKSCATSYGGCSSVTNGTNRLLSFTSSTVTTVSNPHGPDRSAMELRRDMCLFEDVKPDNDHPVFGIPDPSVALGTFKSSLVFLPIGACTNYWDCTKLDDPRFTPWYAAAASGPKDVVLNALRRAALEVLKTLSLADYFGVVLFNDDAYQLRVAGQEPNQLVQATRYNIDAMIELLASVVPSGETNYQAAVQEGYALLRLTRASSGCHRALLFATMTTVAQALFDESTTPATLVAVVGMDFRTSELTAISTSRMAQLLALHARSQTCVQPAHVAAQACVLQRLRWAQGYQCAADADLNCSVDVPSCPRNPVAMVPEPMTDSLCSATRDSYDAENLCKGNWRCQCLRRCTHRPLQDTGTSGNARAREIVHPPPAVIEPLFGPWYEVQLDDSDANSDRDDDLGDGDLDAPPSYDSIAFEAGPTPPPYDSHASTRESSV</sequence>
<keyword evidence="4" id="KW-1185">Reference proteome</keyword>
<keyword evidence="2" id="KW-0472">Membrane</keyword>
<dbReference type="InterPro" id="IPR036465">
    <property type="entry name" value="vWFA_dom_sf"/>
</dbReference>
<protein>
    <recommendedName>
        <fullName evidence="5">VWFA domain-containing protein</fullName>
    </recommendedName>
</protein>
<dbReference type="AlphaFoldDB" id="A9V643"/>
<feature type="transmembrane region" description="Helical" evidence="2">
    <location>
        <begin position="21"/>
        <end position="38"/>
    </location>
</feature>
<evidence type="ECO:0000256" key="2">
    <source>
        <dbReference type="SAM" id="Phobius"/>
    </source>
</evidence>
<evidence type="ECO:0000313" key="3">
    <source>
        <dbReference type="EMBL" id="EDQ86922.1"/>
    </source>
</evidence>
<dbReference type="GeneID" id="5893542"/>
<evidence type="ECO:0008006" key="5">
    <source>
        <dbReference type="Google" id="ProtNLM"/>
    </source>
</evidence>
<gene>
    <name evidence="3" type="ORF">MONBRDRAFT_10405</name>
</gene>
<dbReference type="STRING" id="81824.A9V643"/>
<accession>A9V643</accession>
<feature type="compositionally biased region" description="Acidic residues" evidence="1">
    <location>
        <begin position="501"/>
        <end position="518"/>
    </location>
</feature>
<dbReference type="EMBL" id="CH991562">
    <property type="protein sequence ID" value="EDQ86922.1"/>
    <property type="molecule type" value="Genomic_DNA"/>
</dbReference>
<dbReference type="SUPFAM" id="SSF53300">
    <property type="entry name" value="vWA-like"/>
    <property type="match status" value="1"/>
</dbReference>